<sequence>MTEEVLRKVLENRRADRQREEAAAEARRAEAFAVPEIADAQRAYVIALHKSLMRPGEARKAAAESARETYLDALAKYGWSEKDFSPRVKCEKCGDLGMCGEKLCDCVRDELIKALGVACDISPDGYSLSDFDEKSVGGAQSTQLKKAYSWMSTYVSAYPDVKYRYILLSGGTGTGKTVLATAAAREMIRHGHSAVVMSANAFNSLMLKCHTSPYSERDGITSDVMSAEMLVIDDLGTEPVYNNVTFEYLLLVLSERFSHRLPTVITTNLDADDFSKRYNERICSRLFDRRVSKVIEFSGDDLRRSAAAHPVG</sequence>
<evidence type="ECO:0000313" key="3">
    <source>
        <dbReference type="Proteomes" id="UP000824088"/>
    </source>
</evidence>
<evidence type="ECO:0000313" key="2">
    <source>
        <dbReference type="EMBL" id="HIU21856.1"/>
    </source>
</evidence>
<dbReference type="AlphaFoldDB" id="A0A9D1HSJ0"/>
<dbReference type="PANTHER" id="PTHR30050">
    <property type="entry name" value="CHROMOSOMAL REPLICATION INITIATOR PROTEIN DNAA"/>
    <property type="match status" value="1"/>
</dbReference>
<accession>A0A9D1HSJ0</accession>
<name>A0A9D1HSJ0_9FIRM</name>
<reference evidence="2" key="2">
    <citation type="journal article" date="2021" name="PeerJ">
        <title>Extensive microbial diversity within the chicken gut microbiome revealed by metagenomics and culture.</title>
        <authorList>
            <person name="Gilroy R."/>
            <person name="Ravi A."/>
            <person name="Getino M."/>
            <person name="Pursley I."/>
            <person name="Horton D.L."/>
            <person name="Alikhan N.F."/>
            <person name="Baker D."/>
            <person name="Gharbi K."/>
            <person name="Hall N."/>
            <person name="Watson M."/>
            <person name="Adriaenssens E.M."/>
            <person name="Foster-Nyarko E."/>
            <person name="Jarju S."/>
            <person name="Secka A."/>
            <person name="Antonio M."/>
            <person name="Oren A."/>
            <person name="Chaudhuri R.R."/>
            <person name="La Ragione R."/>
            <person name="Hildebrand F."/>
            <person name="Pallen M.J."/>
        </authorList>
    </citation>
    <scope>NUCLEOTIDE SEQUENCE</scope>
    <source>
        <strain evidence="2">1063</strain>
    </source>
</reference>
<dbReference type="SUPFAM" id="SSF52540">
    <property type="entry name" value="P-loop containing nucleoside triphosphate hydrolases"/>
    <property type="match status" value="1"/>
</dbReference>
<feature type="domain" description="AAA+ ATPase" evidence="1">
    <location>
        <begin position="162"/>
        <end position="301"/>
    </location>
</feature>
<dbReference type="GO" id="GO:0006260">
    <property type="term" value="P:DNA replication"/>
    <property type="evidence" value="ECO:0007669"/>
    <property type="project" value="TreeGrafter"/>
</dbReference>
<dbReference type="GO" id="GO:0005524">
    <property type="term" value="F:ATP binding"/>
    <property type="evidence" value="ECO:0007669"/>
    <property type="project" value="UniProtKB-KW"/>
</dbReference>
<dbReference type="CDD" id="cd00009">
    <property type="entry name" value="AAA"/>
    <property type="match status" value="1"/>
</dbReference>
<dbReference type="PANTHER" id="PTHR30050:SF4">
    <property type="entry name" value="ATP-BINDING PROTEIN RV3427C IN INSERTION SEQUENCE-RELATED"/>
    <property type="match status" value="1"/>
</dbReference>
<dbReference type="InterPro" id="IPR027417">
    <property type="entry name" value="P-loop_NTPase"/>
</dbReference>
<dbReference type="Gene3D" id="3.40.50.300">
    <property type="entry name" value="P-loop containing nucleotide triphosphate hydrolases"/>
    <property type="match status" value="1"/>
</dbReference>
<keyword evidence="2" id="KW-0547">Nucleotide-binding</keyword>
<gene>
    <name evidence="2" type="ORF">IAD51_06505</name>
</gene>
<dbReference type="InterPro" id="IPR002611">
    <property type="entry name" value="IstB_ATP-bd"/>
</dbReference>
<dbReference type="Proteomes" id="UP000824088">
    <property type="component" value="Unassembled WGS sequence"/>
</dbReference>
<keyword evidence="2" id="KW-0067">ATP-binding</keyword>
<dbReference type="Pfam" id="PF01695">
    <property type="entry name" value="IstB_IS21"/>
    <property type="match status" value="1"/>
</dbReference>
<dbReference type="SMART" id="SM00382">
    <property type="entry name" value="AAA"/>
    <property type="match status" value="1"/>
</dbReference>
<proteinExistence type="predicted"/>
<evidence type="ECO:0000259" key="1">
    <source>
        <dbReference type="SMART" id="SM00382"/>
    </source>
</evidence>
<organism evidence="2 3">
    <name type="scientific">Candidatus Limadaptatus stercorigallinarum</name>
    <dbReference type="NCBI Taxonomy" id="2840845"/>
    <lineage>
        <taxon>Bacteria</taxon>
        <taxon>Bacillati</taxon>
        <taxon>Bacillota</taxon>
        <taxon>Clostridia</taxon>
        <taxon>Eubacteriales</taxon>
        <taxon>Candidatus Limadaptatus</taxon>
    </lineage>
</organism>
<reference evidence="2" key="1">
    <citation type="submission" date="2020-10" db="EMBL/GenBank/DDBJ databases">
        <authorList>
            <person name="Gilroy R."/>
        </authorList>
    </citation>
    <scope>NUCLEOTIDE SEQUENCE</scope>
    <source>
        <strain evidence="2">1063</strain>
    </source>
</reference>
<dbReference type="EMBL" id="DVMN01000116">
    <property type="protein sequence ID" value="HIU21856.1"/>
    <property type="molecule type" value="Genomic_DNA"/>
</dbReference>
<dbReference type="InterPro" id="IPR003593">
    <property type="entry name" value="AAA+_ATPase"/>
</dbReference>
<comment type="caution">
    <text evidence="2">The sequence shown here is derived from an EMBL/GenBank/DDBJ whole genome shotgun (WGS) entry which is preliminary data.</text>
</comment>
<protein>
    <submittedName>
        <fullName evidence="2">ATP-binding protein</fullName>
    </submittedName>
</protein>